<dbReference type="GO" id="GO:0034722">
    <property type="term" value="F:gamma-glutamyl-peptidase activity"/>
    <property type="evidence" value="ECO:0007669"/>
    <property type="project" value="UniProtKB-UniRule"/>
</dbReference>
<organism evidence="5 7">
    <name type="scientific">Trichuris suis</name>
    <name type="common">pig whipworm</name>
    <dbReference type="NCBI Taxonomy" id="68888"/>
    <lineage>
        <taxon>Eukaryota</taxon>
        <taxon>Metazoa</taxon>
        <taxon>Ecdysozoa</taxon>
        <taxon>Nematoda</taxon>
        <taxon>Enoplea</taxon>
        <taxon>Dorylaimia</taxon>
        <taxon>Trichinellida</taxon>
        <taxon>Trichuridae</taxon>
        <taxon>Trichuris</taxon>
    </lineage>
</organism>
<keyword evidence="2" id="KW-0378">Hydrolase</keyword>
<dbReference type="InterPro" id="IPR029062">
    <property type="entry name" value="Class_I_gatase-like"/>
</dbReference>
<dbReference type="InterPro" id="IPR015527">
    <property type="entry name" value="Pept_C26_g-glut_hydrolase"/>
</dbReference>
<evidence type="ECO:0000313" key="6">
    <source>
        <dbReference type="EMBL" id="KFD68139.1"/>
    </source>
</evidence>
<dbReference type="PANTHER" id="PTHR11315">
    <property type="entry name" value="PROTEASE FAMILY C26 GAMMA-GLUTAMYL HYDROLASE"/>
    <property type="match status" value="1"/>
</dbReference>
<feature type="region of interest" description="Disordered" evidence="3">
    <location>
        <begin position="1"/>
        <end position="24"/>
    </location>
</feature>
<feature type="domain" description="Glutamine amidotransferase" evidence="4">
    <location>
        <begin position="81"/>
        <end position="278"/>
    </location>
</feature>
<dbReference type="PANTHER" id="PTHR11315:SF0">
    <property type="entry name" value="FOLATE GAMMA-GLUTAMYL HYDROLASE"/>
    <property type="match status" value="1"/>
</dbReference>
<feature type="active site" description="Nucleophile" evidence="1 2">
    <location>
        <position position="159"/>
    </location>
</feature>
<dbReference type="Proteomes" id="UP000030758">
    <property type="component" value="Unassembled WGS sequence"/>
</dbReference>
<dbReference type="EC" id="3.4.19.9" evidence="2"/>
<feature type="active site" description="Proton donor" evidence="1">
    <location>
        <position position="270"/>
    </location>
</feature>
<protein>
    <recommendedName>
        <fullName evidence="2">folate gamma-glutamyl hydrolase</fullName>
        <ecNumber evidence="2">3.4.19.9</ecNumber>
    </recommendedName>
</protein>
<dbReference type="PROSITE" id="PS51275">
    <property type="entry name" value="PEPTIDASE_C26_GGH"/>
    <property type="match status" value="1"/>
</dbReference>
<dbReference type="GO" id="GO:0046900">
    <property type="term" value="P:tetrahydrofolylpolyglutamate metabolic process"/>
    <property type="evidence" value="ECO:0007669"/>
    <property type="project" value="TreeGrafter"/>
</dbReference>
<evidence type="ECO:0000256" key="3">
    <source>
        <dbReference type="SAM" id="MobiDB-lite"/>
    </source>
</evidence>
<dbReference type="AlphaFoldDB" id="A0A085MHU7"/>
<dbReference type="Proteomes" id="UP000030764">
    <property type="component" value="Unassembled WGS sequence"/>
</dbReference>
<comment type="catalytic activity">
    <reaction evidence="2">
        <text>(6S)-5,6,7,8-tetrahydrofolyl-(gamma-L-Glu)(n) + (n-1) H2O = (6S)-5,6,7,8-tetrahydrofolate + (n-1) L-glutamate</text>
        <dbReference type="Rhea" id="RHEA:56784"/>
        <dbReference type="Rhea" id="RHEA-COMP:14738"/>
        <dbReference type="ChEBI" id="CHEBI:15377"/>
        <dbReference type="ChEBI" id="CHEBI:29985"/>
        <dbReference type="ChEBI" id="CHEBI:57453"/>
        <dbReference type="ChEBI" id="CHEBI:141005"/>
        <dbReference type="EC" id="3.4.19.9"/>
    </reaction>
</comment>
<dbReference type="Pfam" id="PF00117">
    <property type="entry name" value="GATase"/>
    <property type="match status" value="1"/>
</dbReference>
<dbReference type="SUPFAM" id="SSF52317">
    <property type="entry name" value="Class I glutamine amidotransferase-like"/>
    <property type="match status" value="1"/>
</dbReference>
<dbReference type="Gene3D" id="3.40.50.880">
    <property type="match status" value="1"/>
</dbReference>
<dbReference type="PROSITE" id="PS51273">
    <property type="entry name" value="GATASE_TYPE_1"/>
    <property type="match status" value="1"/>
</dbReference>
<evidence type="ECO:0000259" key="4">
    <source>
        <dbReference type="Pfam" id="PF00117"/>
    </source>
</evidence>
<evidence type="ECO:0000313" key="5">
    <source>
        <dbReference type="EMBL" id="KFD56793.1"/>
    </source>
</evidence>
<reference evidence="5 7" key="1">
    <citation type="journal article" date="2014" name="Nat. Genet.">
        <title>Genome and transcriptome of the porcine whipworm Trichuris suis.</title>
        <authorList>
            <person name="Jex A.R."/>
            <person name="Nejsum P."/>
            <person name="Schwarz E.M."/>
            <person name="Hu L."/>
            <person name="Young N.D."/>
            <person name="Hall R.S."/>
            <person name="Korhonen P.K."/>
            <person name="Liao S."/>
            <person name="Thamsborg S."/>
            <person name="Xia J."/>
            <person name="Xu P."/>
            <person name="Wang S."/>
            <person name="Scheerlinck J.P."/>
            <person name="Hofmann A."/>
            <person name="Sternberg P.W."/>
            <person name="Wang J."/>
            <person name="Gasser R.B."/>
        </authorList>
    </citation>
    <scope>NUCLEOTIDE SEQUENCE [LARGE SCALE GENOMIC DNA]</scope>
    <source>
        <strain evidence="6">DCEP-RM93F</strain>
        <strain evidence="5">DCEP-RM93M</strain>
    </source>
</reference>
<gene>
    <name evidence="5" type="ORF">M513_02470</name>
    <name evidence="6" type="ORF">M514_02470</name>
</gene>
<evidence type="ECO:0000256" key="2">
    <source>
        <dbReference type="PROSITE-ProRule" id="PRU00607"/>
    </source>
</evidence>
<dbReference type="InterPro" id="IPR017926">
    <property type="entry name" value="GATASE"/>
</dbReference>
<proteinExistence type="predicted"/>
<accession>A0A085MHU7</accession>
<feature type="active site" evidence="2">
    <location>
        <position position="270"/>
    </location>
</feature>
<name>A0A085MHU7_9BILA</name>
<dbReference type="GO" id="GO:0005773">
    <property type="term" value="C:vacuole"/>
    <property type="evidence" value="ECO:0007669"/>
    <property type="project" value="TreeGrafter"/>
</dbReference>
<keyword evidence="7" id="KW-1185">Reference proteome</keyword>
<evidence type="ECO:0000313" key="7">
    <source>
        <dbReference type="Proteomes" id="UP000030764"/>
    </source>
</evidence>
<dbReference type="EMBL" id="KL367507">
    <property type="protein sequence ID" value="KFD68139.1"/>
    <property type="molecule type" value="Genomic_DNA"/>
</dbReference>
<sequence>MLEENDVSAKRPVGQQDLSAERSLGHKTCRSNDHMHLQGCTVFLMINLGIVRMNQVPEKPAIGILAVDIGSKEASFGNSTITASYVYMLLSAGARVVPLPLSLNITAHKKLFGQINGLFVPGGFVTPLKSKVLRVFYNYVRWAVAANQQGDYFPIWGTCLGFELLLLSFSNRTVLEKCNVQNELLILTPTKYFMFNRMFRGASSHLLEAMHREPLAPNFHQWCATEETFRLNGLDNVFSTLTLSHSDKKKFTFISTIEHKRFPFYGIAWHPEKNVYEQHSSLNLSLSNAAIEMAHYLARFFVKEAQRSKHSFSSPSQYYQNSIFNYCPQFTGQLGYKYEQAYFFQ</sequence>
<dbReference type="EMBL" id="KL363192">
    <property type="protein sequence ID" value="KFD56793.1"/>
    <property type="molecule type" value="Genomic_DNA"/>
</dbReference>
<evidence type="ECO:0000256" key="1">
    <source>
        <dbReference type="PIRSR" id="PIRSR615527-1"/>
    </source>
</evidence>